<dbReference type="PANTHER" id="PTHR17490:SF16">
    <property type="entry name" value="THREONYLCARBAMOYL-AMP SYNTHASE"/>
    <property type="match status" value="1"/>
</dbReference>
<evidence type="ECO:0000259" key="13">
    <source>
        <dbReference type="PROSITE" id="PS51163"/>
    </source>
</evidence>
<dbReference type="GO" id="GO:0008033">
    <property type="term" value="P:tRNA processing"/>
    <property type="evidence" value="ECO:0007669"/>
    <property type="project" value="UniProtKB-KW"/>
</dbReference>
<evidence type="ECO:0000256" key="4">
    <source>
        <dbReference type="ARBA" id="ARBA00015492"/>
    </source>
</evidence>
<dbReference type="GO" id="GO:0005737">
    <property type="term" value="C:cytoplasm"/>
    <property type="evidence" value="ECO:0007669"/>
    <property type="project" value="UniProtKB-SubCell"/>
</dbReference>
<dbReference type="PROSITE" id="PS51163">
    <property type="entry name" value="YRDC"/>
    <property type="match status" value="1"/>
</dbReference>
<dbReference type="GO" id="GO:0006450">
    <property type="term" value="P:regulation of translational fidelity"/>
    <property type="evidence" value="ECO:0007669"/>
    <property type="project" value="TreeGrafter"/>
</dbReference>
<keyword evidence="9" id="KW-0547">Nucleotide-binding</keyword>
<comment type="similarity">
    <text evidence="2">Belongs to the SUA5 family.</text>
</comment>
<proteinExistence type="inferred from homology"/>
<evidence type="ECO:0000256" key="9">
    <source>
        <dbReference type="ARBA" id="ARBA00022741"/>
    </source>
</evidence>
<dbReference type="InterPro" id="IPR050156">
    <property type="entry name" value="TC-AMP_synthase_SUA5"/>
</dbReference>
<keyword evidence="5" id="KW-0963">Cytoplasm</keyword>
<comment type="subcellular location">
    <subcellularLocation>
        <location evidence="1">Cytoplasm</location>
    </subcellularLocation>
</comment>
<evidence type="ECO:0000256" key="1">
    <source>
        <dbReference type="ARBA" id="ARBA00004496"/>
    </source>
</evidence>
<keyword evidence="10" id="KW-0067">ATP-binding</keyword>
<organism evidence="14 15">
    <name type="scientific">Cryptococcus neoformans Tu259-1</name>
    <dbReference type="NCBI Taxonomy" id="1230072"/>
    <lineage>
        <taxon>Eukaryota</taxon>
        <taxon>Fungi</taxon>
        <taxon>Dikarya</taxon>
        <taxon>Basidiomycota</taxon>
        <taxon>Agaricomycotina</taxon>
        <taxon>Tremellomycetes</taxon>
        <taxon>Tremellales</taxon>
        <taxon>Cryptococcaceae</taxon>
        <taxon>Cryptococcus</taxon>
        <taxon>Cryptococcus neoformans species complex</taxon>
    </lineage>
</organism>
<comment type="caution">
    <text evidence="14">The sequence shown here is derived from an EMBL/GenBank/DDBJ whole genome shotgun (WGS) entry which is preliminary data.</text>
</comment>
<evidence type="ECO:0000256" key="10">
    <source>
        <dbReference type="ARBA" id="ARBA00022840"/>
    </source>
</evidence>
<dbReference type="FunFam" id="3.90.870.10:FF:000009">
    <property type="entry name" value="Threonylcarbamoyl-AMP synthase, putative"/>
    <property type="match status" value="1"/>
</dbReference>
<dbReference type="Gene3D" id="3.40.50.11030">
    <property type="entry name" value="Threonylcarbamoyl-AMP synthase, C-terminal domain"/>
    <property type="match status" value="1"/>
</dbReference>
<keyword evidence="7" id="KW-0819">tRNA processing</keyword>
<evidence type="ECO:0000256" key="6">
    <source>
        <dbReference type="ARBA" id="ARBA00022679"/>
    </source>
</evidence>
<dbReference type="EMBL" id="AMKT01000024">
    <property type="protein sequence ID" value="OXG26574.1"/>
    <property type="molecule type" value="Genomic_DNA"/>
</dbReference>
<dbReference type="SMR" id="A0A854QJY9"/>
<evidence type="ECO:0000256" key="8">
    <source>
        <dbReference type="ARBA" id="ARBA00022695"/>
    </source>
</evidence>
<feature type="domain" description="YrdC-like" evidence="13">
    <location>
        <begin position="65"/>
        <end position="259"/>
    </location>
</feature>
<evidence type="ECO:0000256" key="2">
    <source>
        <dbReference type="ARBA" id="ARBA00007663"/>
    </source>
</evidence>
<dbReference type="NCBIfam" id="TIGR00057">
    <property type="entry name" value="L-threonylcarbamoyladenylate synthase"/>
    <property type="match status" value="1"/>
</dbReference>
<dbReference type="InterPro" id="IPR038385">
    <property type="entry name" value="Sua5/YwlC_C"/>
</dbReference>
<protein>
    <recommendedName>
        <fullName evidence="4">Threonylcarbamoyl-AMP synthase</fullName>
        <ecNumber evidence="3">2.7.7.87</ecNumber>
    </recommendedName>
    <alternativeName>
        <fullName evidence="11">L-threonylcarbamoyladenylate synthase</fullName>
    </alternativeName>
</protein>
<dbReference type="PANTHER" id="PTHR17490">
    <property type="entry name" value="SUA5"/>
    <property type="match status" value="1"/>
</dbReference>
<dbReference type="AlphaFoldDB" id="A0A854QJY9"/>
<evidence type="ECO:0000256" key="11">
    <source>
        <dbReference type="ARBA" id="ARBA00029774"/>
    </source>
</evidence>
<evidence type="ECO:0000256" key="12">
    <source>
        <dbReference type="ARBA" id="ARBA00048366"/>
    </source>
</evidence>
<dbReference type="GO" id="GO:0003725">
    <property type="term" value="F:double-stranded RNA binding"/>
    <property type="evidence" value="ECO:0007669"/>
    <property type="project" value="InterPro"/>
</dbReference>
<dbReference type="SUPFAM" id="SSF55821">
    <property type="entry name" value="YrdC/RibB"/>
    <property type="match status" value="1"/>
</dbReference>
<evidence type="ECO:0000256" key="3">
    <source>
        <dbReference type="ARBA" id="ARBA00012584"/>
    </source>
</evidence>
<dbReference type="GO" id="GO:0005524">
    <property type="term" value="F:ATP binding"/>
    <property type="evidence" value="ECO:0007669"/>
    <property type="project" value="UniProtKB-KW"/>
</dbReference>
<evidence type="ECO:0000256" key="7">
    <source>
        <dbReference type="ARBA" id="ARBA00022694"/>
    </source>
</evidence>
<dbReference type="InterPro" id="IPR017945">
    <property type="entry name" value="DHBP_synth_RibB-like_a/b_dom"/>
</dbReference>
<sequence length="492" mass="52252">MRATVRKLLTRTLFRASNPLRLFTMSSNTTPIYQCQDWPAIDIMPSSSSSHPLDSPHFSIPPSILPHLEEASKHLHSHKTVAVPTETVYGLAASSLDPEACRMIYKIKNRPSDNPLIIHVSSLNMLRRLLPPDYTFSPLYLALINAFWPGPLSLLFPSPSPPPPPAPQTNAIRMPSHPLALALIAHSNLPLSAPSANSSGRPSPTKAQHVWNDLNGSDGLGCIIDGGDCGVGVESTVVNGLEWKEGGGGKVDILRPGGLGVEQIKKIVDEVDGGEGKTEILLLGQAWKEASFRPSSSVDPVQQNDVNLLTAPKVSLPPSTPGMKYRHYSPRVPVFLLKPSNIFPRPPALTSKSPSSASAVLRQILSNISSDLKSKRRIGVLHFEGSPLSKRLLIDTDEAELIPVSLGDSAASAAQRLFAGMLTLESVPSTDGQSSGVDAIVIEGCSDDGLGLAVMERVGKAVGGGGVLGDVATDDGKVVSSGNKFWVDVSST</sequence>
<dbReference type="Gene3D" id="3.90.870.10">
    <property type="entry name" value="DHBP synthase"/>
    <property type="match status" value="1"/>
</dbReference>
<reference evidence="14 15" key="1">
    <citation type="submission" date="2017-06" db="EMBL/GenBank/DDBJ databases">
        <title>Global population genomics of the pathogenic fungus Cryptococcus neoformans var. grubii.</title>
        <authorList>
            <person name="Cuomo C."/>
            <person name="Litvintseva A."/>
            <person name="Chen Y."/>
            <person name="Young S."/>
            <person name="Zeng Q."/>
            <person name="Chapman S."/>
            <person name="Gujja S."/>
            <person name="Saif S."/>
            <person name="Birren B."/>
        </authorList>
    </citation>
    <scope>NUCLEOTIDE SEQUENCE [LARGE SCALE GENOMIC DNA]</scope>
    <source>
        <strain evidence="14 15">Tu259-1</strain>
    </source>
</reference>
<name>A0A854QJY9_CRYNE</name>
<gene>
    <name evidence="14" type="ORF">C361_01334</name>
</gene>
<dbReference type="Pfam" id="PF01300">
    <property type="entry name" value="Sua5_yciO_yrdC"/>
    <property type="match status" value="1"/>
</dbReference>
<dbReference type="GO" id="GO:0061710">
    <property type="term" value="F:L-threonylcarbamoyladenylate synthase"/>
    <property type="evidence" value="ECO:0007669"/>
    <property type="project" value="UniProtKB-EC"/>
</dbReference>
<dbReference type="OrthoDB" id="412787at2759"/>
<accession>A0A854QJY9</accession>
<dbReference type="InterPro" id="IPR006070">
    <property type="entry name" value="Sua5-like_dom"/>
</dbReference>
<keyword evidence="8" id="KW-0548">Nucleotidyltransferase</keyword>
<evidence type="ECO:0000256" key="5">
    <source>
        <dbReference type="ARBA" id="ARBA00022490"/>
    </source>
</evidence>
<evidence type="ECO:0000313" key="15">
    <source>
        <dbReference type="Proteomes" id="UP000199727"/>
    </source>
</evidence>
<dbReference type="Proteomes" id="UP000199727">
    <property type="component" value="Unassembled WGS sequence"/>
</dbReference>
<dbReference type="GO" id="GO:0000049">
    <property type="term" value="F:tRNA binding"/>
    <property type="evidence" value="ECO:0007669"/>
    <property type="project" value="TreeGrafter"/>
</dbReference>
<dbReference type="Pfam" id="PF03481">
    <property type="entry name" value="Sua5_C"/>
    <property type="match status" value="1"/>
</dbReference>
<dbReference type="EC" id="2.7.7.87" evidence="3"/>
<comment type="catalytic activity">
    <reaction evidence="12">
        <text>L-threonine + hydrogencarbonate + ATP = L-threonylcarbamoyladenylate + diphosphate + H2O</text>
        <dbReference type="Rhea" id="RHEA:36407"/>
        <dbReference type="ChEBI" id="CHEBI:15377"/>
        <dbReference type="ChEBI" id="CHEBI:17544"/>
        <dbReference type="ChEBI" id="CHEBI:30616"/>
        <dbReference type="ChEBI" id="CHEBI:33019"/>
        <dbReference type="ChEBI" id="CHEBI:57926"/>
        <dbReference type="ChEBI" id="CHEBI:73682"/>
        <dbReference type="EC" id="2.7.7.87"/>
    </reaction>
</comment>
<dbReference type="InterPro" id="IPR005145">
    <property type="entry name" value="Sua5_C"/>
</dbReference>
<evidence type="ECO:0000313" key="14">
    <source>
        <dbReference type="EMBL" id="OXG26574.1"/>
    </source>
</evidence>
<keyword evidence="6" id="KW-0808">Transferase</keyword>